<dbReference type="GO" id="GO:0006166">
    <property type="term" value="P:purine ribonucleoside salvage"/>
    <property type="evidence" value="ECO:0007669"/>
    <property type="project" value="UniProtKB-KW"/>
</dbReference>
<dbReference type="Gene3D" id="3.40.50.2020">
    <property type="match status" value="1"/>
</dbReference>
<dbReference type="PANTHER" id="PTHR43864:SF1">
    <property type="entry name" value="XANTHINE PHOSPHORIBOSYLTRANSFERASE"/>
    <property type="match status" value="1"/>
</dbReference>
<dbReference type="PANTHER" id="PTHR43864">
    <property type="entry name" value="HYPOXANTHINE/GUANINE PHOSPHORIBOSYLTRANSFERASE"/>
    <property type="match status" value="1"/>
</dbReference>
<evidence type="ECO:0000256" key="2">
    <source>
        <dbReference type="ARBA" id="ARBA00022726"/>
    </source>
</evidence>
<dbReference type="InterPro" id="IPR029057">
    <property type="entry name" value="PRTase-like"/>
</dbReference>
<name>A0A7J3VTB6_CALS0</name>
<evidence type="ECO:0000256" key="1">
    <source>
        <dbReference type="ARBA" id="ARBA00022679"/>
    </source>
</evidence>
<protein>
    <recommendedName>
        <fullName evidence="4">Helix-turn-helix domain-containing protein</fullName>
    </recommendedName>
</protein>
<evidence type="ECO:0000313" key="3">
    <source>
        <dbReference type="EMBL" id="HHM44394.1"/>
    </source>
</evidence>
<dbReference type="InterPro" id="IPR050118">
    <property type="entry name" value="Pur/Pyrimidine_PRTase"/>
</dbReference>
<accession>A0A7J3VTB6</accession>
<dbReference type="EMBL" id="DRXH01000127">
    <property type="protein sequence ID" value="HHM44394.1"/>
    <property type="molecule type" value="Genomic_DNA"/>
</dbReference>
<dbReference type="AlphaFoldDB" id="A0A7J3VTB6"/>
<gene>
    <name evidence="3" type="ORF">ENM31_03745</name>
</gene>
<comment type="caution">
    <text evidence="3">The sequence shown here is derived from an EMBL/GenBank/DDBJ whole genome shotgun (WGS) entry which is preliminary data.</text>
</comment>
<evidence type="ECO:0008006" key="4">
    <source>
        <dbReference type="Google" id="ProtNLM"/>
    </source>
</evidence>
<proteinExistence type="predicted"/>
<keyword evidence="2" id="KW-0660">Purine salvage</keyword>
<dbReference type="GO" id="GO:0016740">
    <property type="term" value="F:transferase activity"/>
    <property type="evidence" value="ECO:0007669"/>
    <property type="project" value="UniProtKB-KW"/>
</dbReference>
<sequence>MSSRPDITASLILVDLLKTLKTMMDYKTLSKQTGIPVSTLARYVTNKTLPRGRKIPETVDRLLKLVNIESFVQQRLVSNGDEVDVSSVVAESQLLKLIVPYMYREFMGYKIDSVLAVDKAGLVVATAFGLATMKKTFYCVGNETGFPSRWKEVKYRLKEARMWSKLYLPSMVLRDNVLLTVGVLDDVLLLKEIRNRFVESRGEITGVFSIAASRDFMKNIKPYQLGKVVNLISF</sequence>
<organism evidence="3">
    <name type="scientific">Caldiarchaeum subterraneum</name>
    <dbReference type="NCBI Taxonomy" id="311458"/>
    <lineage>
        <taxon>Archaea</taxon>
        <taxon>Nitrososphaerota</taxon>
        <taxon>Candidatus Caldarchaeales</taxon>
        <taxon>Candidatus Caldarchaeaceae</taxon>
        <taxon>Candidatus Caldarchaeum</taxon>
    </lineage>
</organism>
<keyword evidence="1" id="KW-0808">Transferase</keyword>
<reference evidence="3" key="1">
    <citation type="journal article" date="2020" name="mSystems">
        <title>Genome- and Community-Level Interaction Insights into Carbon Utilization and Element Cycling Functions of Hydrothermarchaeota in Hydrothermal Sediment.</title>
        <authorList>
            <person name="Zhou Z."/>
            <person name="Liu Y."/>
            <person name="Xu W."/>
            <person name="Pan J."/>
            <person name="Luo Z.H."/>
            <person name="Li M."/>
        </authorList>
    </citation>
    <scope>NUCLEOTIDE SEQUENCE [LARGE SCALE GENOMIC DNA]</scope>
    <source>
        <strain evidence="3">SpSt-1074</strain>
    </source>
</reference>